<dbReference type="PIRSF" id="PIRSF000124">
    <property type="entry name" value="UDPglc_GDPman_dh"/>
    <property type="match status" value="1"/>
</dbReference>
<accession>A0A1L6MX91</accession>
<dbReference type="OrthoDB" id="9803238at2"/>
<evidence type="ECO:0000313" key="7">
    <source>
        <dbReference type="Proteomes" id="UP000185544"/>
    </source>
</evidence>
<feature type="domain" description="UDP-glucose/GDP-mannose dehydrogenase C-terminal" evidence="5">
    <location>
        <begin position="330"/>
        <end position="424"/>
    </location>
</feature>
<dbReference type="GO" id="GO:0000271">
    <property type="term" value="P:polysaccharide biosynthetic process"/>
    <property type="evidence" value="ECO:0007669"/>
    <property type="project" value="InterPro"/>
</dbReference>
<dbReference type="PIRSF" id="PIRSF500136">
    <property type="entry name" value="UDP_ManNAc_DH"/>
    <property type="match status" value="1"/>
</dbReference>
<dbReference type="GO" id="GO:0016616">
    <property type="term" value="F:oxidoreductase activity, acting on the CH-OH group of donors, NAD or NADP as acceptor"/>
    <property type="evidence" value="ECO:0007669"/>
    <property type="project" value="InterPro"/>
</dbReference>
<dbReference type="InterPro" id="IPR014027">
    <property type="entry name" value="UDP-Glc/GDP-Man_DH_C"/>
</dbReference>
<reference evidence="6 7" key="1">
    <citation type="submission" date="2016-08" db="EMBL/GenBank/DDBJ databases">
        <title>Identification and validation of antigenic proteins from Pajaroellobacter abortibovis using de-novo genome sequence assembly and reverse vaccinology.</title>
        <authorList>
            <person name="Welly B.T."/>
            <person name="Miller M.R."/>
            <person name="Stott J.L."/>
            <person name="Blanchard M.T."/>
            <person name="Islas-Trejo A.D."/>
            <person name="O'Rourke S.M."/>
            <person name="Young A.E."/>
            <person name="Medrano J.F."/>
            <person name="Van Eenennaam A.L."/>
        </authorList>
    </citation>
    <scope>NUCLEOTIDE SEQUENCE [LARGE SCALE GENOMIC DNA]</scope>
    <source>
        <strain evidence="6 7">BTF92-0548A/99-0131</strain>
    </source>
</reference>
<dbReference type="InterPro" id="IPR014026">
    <property type="entry name" value="UDP-Glc/GDP-Man_DH_dimer"/>
</dbReference>
<feature type="transmembrane region" description="Helical" evidence="4">
    <location>
        <begin position="16"/>
        <end position="37"/>
    </location>
</feature>
<keyword evidence="4" id="KW-1133">Transmembrane helix</keyword>
<dbReference type="AlphaFoldDB" id="A0A1L6MX91"/>
<dbReference type="PANTHER" id="PTHR43491">
    <property type="entry name" value="UDP-N-ACETYL-D-MANNOSAMINE DEHYDROGENASE"/>
    <property type="match status" value="1"/>
</dbReference>
<evidence type="ECO:0000259" key="5">
    <source>
        <dbReference type="SMART" id="SM00984"/>
    </source>
</evidence>
<dbReference type="GO" id="GO:0016628">
    <property type="term" value="F:oxidoreductase activity, acting on the CH-CH group of donors, NAD or NADP as acceptor"/>
    <property type="evidence" value="ECO:0007669"/>
    <property type="project" value="InterPro"/>
</dbReference>
<sequence length="442" mass="48621">MLNSLLHKIHQKKIHLVIVGGGYVGLPLAVGFALAGFRVTILDHDAHKMEAIQEGHSYIEDVCTQDIQTVREKGLLGASTSEEVLGTADCIILCIPTPLKKNKDPDLSHLDQAVEAILPFQQAGMLVVLESTSYPGTTREHLVHKLIQNGKYTVGQDLFIAFSPERVDPGNSRFKIANTPKVIGAVTPACMTLAQALYSHAIDTIVPVSSPDAAEMIKIVENTFRAVNIGLVNEFALLCESLNLDIWEIIRAASTKPFGYMPFYPGPGLGGHCIPIDPLYLNWKMRTLRRKTHFIELADSVNGAMPHHVIQLVVDGLNQEKKSVHSASILVAGVAYKADIGDVRESPALEIIHTLKQKGARVRYLDPEVPSFNEEGLNMKSVDPETNFGEYDMVIIVTNHTRLALERMVKEAKLIVDTRDATRPYRNQSRGRIICLGEGTSA</sequence>
<dbReference type="PANTHER" id="PTHR43491:SF1">
    <property type="entry name" value="UDP-N-ACETYL-D-MANNOSAMINE DEHYDROGENASE"/>
    <property type="match status" value="1"/>
</dbReference>
<dbReference type="GO" id="GO:0051287">
    <property type="term" value="F:NAD binding"/>
    <property type="evidence" value="ECO:0007669"/>
    <property type="project" value="InterPro"/>
</dbReference>
<evidence type="ECO:0000256" key="2">
    <source>
        <dbReference type="ARBA" id="ARBA00023027"/>
    </source>
</evidence>
<dbReference type="Pfam" id="PF00984">
    <property type="entry name" value="UDPG_MGDP_dh"/>
    <property type="match status" value="1"/>
</dbReference>
<dbReference type="InterPro" id="IPR008927">
    <property type="entry name" value="6-PGluconate_DH-like_C_sf"/>
</dbReference>
<dbReference type="InterPro" id="IPR036291">
    <property type="entry name" value="NAD(P)-bd_dom_sf"/>
</dbReference>
<dbReference type="Pfam" id="PF03721">
    <property type="entry name" value="UDPG_MGDP_dh_N"/>
    <property type="match status" value="1"/>
</dbReference>
<dbReference type="STRING" id="1882918.BCY86_04775"/>
<dbReference type="Proteomes" id="UP000185544">
    <property type="component" value="Chromosome"/>
</dbReference>
<dbReference type="InterPro" id="IPR017476">
    <property type="entry name" value="UDP-Glc/GDP-Man"/>
</dbReference>
<comment type="similarity">
    <text evidence="3">Belongs to the UDP-glucose/GDP-mannose dehydrogenase family.</text>
</comment>
<proteinExistence type="inferred from homology"/>
<dbReference type="Pfam" id="PF03720">
    <property type="entry name" value="UDPG_MGDP_dh_C"/>
    <property type="match status" value="1"/>
</dbReference>
<keyword evidence="4" id="KW-0812">Transmembrane</keyword>
<keyword evidence="7" id="KW-1185">Reference proteome</keyword>
<dbReference type="NCBIfam" id="TIGR03026">
    <property type="entry name" value="NDP-sugDHase"/>
    <property type="match status" value="1"/>
</dbReference>
<dbReference type="InterPro" id="IPR028359">
    <property type="entry name" value="UDP_ManNAc/GlcNAc_DH"/>
</dbReference>
<keyword evidence="2" id="KW-0520">NAD</keyword>
<dbReference type="InterPro" id="IPR036220">
    <property type="entry name" value="UDP-Glc/GDP-Man_DH_C_sf"/>
</dbReference>
<evidence type="ECO:0000313" key="6">
    <source>
        <dbReference type="EMBL" id="APS00069.1"/>
    </source>
</evidence>
<keyword evidence="4" id="KW-0472">Membrane</keyword>
<dbReference type="SMART" id="SM00984">
    <property type="entry name" value="UDPG_MGDP_dh_C"/>
    <property type="match status" value="1"/>
</dbReference>
<name>A0A1L6MX91_9BACT</name>
<organism evidence="6 7">
    <name type="scientific">Pajaroellobacter abortibovis</name>
    <dbReference type="NCBI Taxonomy" id="1882918"/>
    <lineage>
        <taxon>Bacteria</taxon>
        <taxon>Pseudomonadati</taxon>
        <taxon>Myxococcota</taxon>
        <taxon>Polyangia</taxon>
        <taxon>Polyangiales</taxon>
        <taxon>Polyangiaceae</taxon>
    </lineage>
</organism>
<dbReference type="SUPFAM" id="SSF51735">
    <property type="entry name" value="NAD(P)-binding Rossmann-fold domains"/>
    <property type="match status" value="1"/>
</dbReference>
<dbReference type="SUPFAM" id="SSF52413">
    <property type="entry name" value="UDP-glucose/GDP-mannose dehydrogenase C-terminal domain"/>
    <property type="match status" value="1"/>
</dbReference>
<protein>
    <submittedName>
        <fullName evidence="6">UDP-N-acetyl-D-glucosamine dehydrogenase</fullName>
    </submittedName>
</protein>
<keyword evidence="1" id="KW-0560">Oxidoreductase</keyword>
<dbReference type="KEGG" id="pabo:BCY86_04775"/>
<dbReference type="Gene3D" id="3.40.50.720">
    <property type="entry name" value="NAD(P)-binding Rossmann-like Domain"/>
    <property type="match status" value="2"/>
</dbReference>
<evidence type="ECO:0000256" key="3">
    <source>
        <dbReference type="PIRNR" id="PIRNR000124"/>
    </source>
</evidence>
<evidence type="ECO:0000256" key="1">
    <source>
        <dbReference type="ARBA" id="ARBA00023002"/>
    </source>
</evidence>
<dbReference type="EMBL" id="CP016908">
    <property type="protein sequence ID" value="APS00069.1"/>
    <property type="molecule type" value="Genomic_DNA"/>
</dbReference>
<dbReference type="InterPro" id="IPR001732">
    <property type="entry name" value="UDP-Glc/GDP-Man_DH_N"/>
</dbReference>
<gene>
    <name evidence="6" type="ORF">BCY86_04775</name>
</gene>
<dbReference type="RefSeq" id="WP_075276736.1">
    <property type="nucleotide sequence ID" value="NZ_CP016908.1"/>
</dbReference>
<dbReference type="SUPFAM" id="SSF48179">
    <property type="entry name" value="6-phosphogluconate dehydrogenase C-terminal domain-like"/>
    <property type="match status" value="1"/>
</dbReference>
<evidence type="ECO:0000256" key="4">
    <source>
        <dbReference type="SAM" id="Phobius"/>
    </source>
</evidence>